<organism evidence="2 3">
    <name type="scientific">Phellinidium pouzarii</name>
    <dbReference type="NCBI Taxonomy" id="167371"/>
    <lineage>
        <taxon>Eukaryota</taxon>
        <taxon>Fungi</taxon>
        <taxon>Dikarya</taxon>
        <taxon>Basidiomycota</taxon>
        <taxon>Agaricomycotina</taxon>
        <taxon>Agaricomycetes</taxon>
        <taxon>Hymenochaetales</taxon>
        <taxon>Hymenochaetaceae</taxon>
        <taxon>Phellinidium</taxon>
    </lineage>
</organism>
<comment type="caution">
    <text evidence="2">The sequence shown here is derived from an EMBL/GenBank/DDBJ whole genome shotgun (WGS) entry which is preliminary data.</text>
</comment>
<sequence length="225" mass="26166">MTPKEELALDEFLTENLRKGYIRPSKSPMASPFFFIGKKDNTLRPCQDYRALNEGTIKNAYPLPLIGDLMDKLRGAKYFTKLDLRSGYNNIRIKEGDQYKAAFKTIRGLFEPTVMFFGLCNSPATFQMFMNDIFCIIITEEAILIYMDDILIFSDNLEDLRRKTNRVLKVLQDNDLFLKLEKCVFEVQEVEFLGMILRPDNIHMDPVKLAGIQQWPEPHTHRLSP</sequence>
<dbReference type="AlphaFoldDB" id="A0A4S4KJ34"/>
<dbReference type="InterPro" id="IPR043502">
    <property type="entry name" value="DNA/RNA_pol_sf"/>
</dbReference>
<proteinExistence type="predicted"/>
<dbReference type="PANTHER" id="PTHR24559">
    <property type="entry name" value="TRANSPOSON TY3-I GAG-POL POLYPROTEIN"/>
    <property type="match status" value="1"/>
</dbReference>
<dbReference type="Pfam" id="PF00078">
    <property type="entry name" value="RVT_1"/>
    <property type="match status" value="1"/>
</dbReference>
<accession>A0A4S4KJ34</accession>
<name>A0A4S4KJ34_9AGAM</name>
<evidence type="ECO:0000313" key="3">
    <source>
        <dbReference type="Proteomes" id="UP000308199"/>
    </source>
</evidence>
<evidence type="ECO:0000259" key="1">
    <source>
        <dbReference type="PROSITE" id="PS50878"/>
    </source>
</evidence>
<dbReference type="EMBL" id="SGPK01000861">
    <property type="protein sequence ID" value="THG96639.1"/>
    <property type="molecule type" value="Genomic_DNA"/>
</dbReference>
<dbReference type="SUPFAM" id="SSF56672">
    <property type="entry name" value="DNA/RNA polymerases"/>
    <property type="match status" value="1"/>
</dbReference>
<dbReference type="CDD" id="cd01647">
    <property type="entry name" value="RT_LTR"/>
    <property type="match status" value="1"/>
</dbReference>
<keyword evidence="3" id="KW-1185">Reference proteome</keyword>
<dbReference type="Gene3D" id="3.30.70.270">
    <property type="match status" value="1"/>
</dbReference>
<dbReference type="PANTHER" id="PTHR24559:SF440">
    <property type="entry name" value="RIBONUCLEASE H"/>
    <property type="match status" value="1"/>
</dbReference>
<dbReference type="InterPro" id="IPR000477">
    <property type="entry name" value="RT_dom"/>
</dbReference>
<dbReference type="Proteomes" id="UP000308199">
    <property type="component" value="Unassembled WGS sequence"/>
</dbReference>
<evidence type="ECO:0000313" key="2">
    <source>
        <dbReference type="EMBL" id="THG96639.1"/>
    </source>
</evidence>
<protein>
    <recommendedName>
        <fullName evidence="1">Reverse transcriptase domain-containing protein</fullName>
    </recommendedName>
</protein>
<dbReference type="OrthoDB" id="446925at2759"/>
<dbReference type="Gene3D" id="3.10.10.10">
    <property type="entry name" value="HIV Type 1 Reverse Transcriptase, subunit A, domain 1"/>
    <property type="match status" value="1"/>
</dbReference>
<gene>
    <name evidence="2" type="ORF">EW145_g7747</name>
</gene>
<dbReference type="PROSITE" id="PS50878">
    <property type="entry name" value="RT_POL"/>
    <property type="match status" value="1"/>
</dbReference>
<feature type="domain" description="Reverse transcriptase" evidence="1">
    <location>
        <begin position="17"/>
        <end position="197"/>
    </location>
</feature>
<dbReference type="InterPro" id="IPR043128">
    <property type="entry name" value="Rev_trsase/Diguanyl_cyclase"/>
</dbReference>
<reference evidence="2 3" key="1">
    <citation type="submission" date="2019-02" db="EMBL/GenBank/DDBJ databases">
        <title>Genome sequencing of the rare red list fungi Phellinidium pouzarii.</title>
        <authorList>
            <person name="Buettner E."/>
            <person name="Kellner H."/>
        </authorList>
    </citation>
    <scope>NUCLEOTIDE SEQUENCE [LARGE SCALE GENOMIC DNA]</scope>
    <source>
        <strain evidence="2 3">DSM 108285</strain>
    </source>
</reference>
<dbReference type="InterPro" id="IPR053134">
    <property type="entry name" value="RNA-dir_DNA_polymerase"/>
</dbReference>